<evidence type="ECO:0000313" key="2">
    <source>
        <dbReference type="Proteomes" id="UP000425411"/>
    </source>
</evidence>
<dbReference type="Gene3D" id="3.40.50.1000">
    <property type="entry name" value="HAD superfamily/HAD-like"/>
    <property type="match status" value="1"/>
</dbReference>
<dbReference type="Pfam" id="PF13419">
    <property type="entry name" value="HAD_2"/>
    <property type="match status" value="1"/>
</dbReference>
<dbReference type="InterPro" id="IPR006439">
    <property type="entry name" value="HAD-SF_hydro_IA"/>
</dbReference>
<gene>
    <name evidence="1" type="ORF">FOC49_00515</name>
</gene>
<dbReference type="GO" id="GO:0016787">
    <property type="term" value="F:hydrolase activity"/>
    <property type="evidence" value="ECO:0007669"/>
    <property type="project" value="UniProtKB-KW"/>
</dbReference>
<dbReference type="GeneID" id="93208145"/>
<dbReference type="CDD" id="cd07505">
    <property type="entry name" value="HAD_BPGM-like"/>
    <property type="match status" value="1"/>
</dbReference>
<keyword evidence="1" id="KW-0378">Hydrolase</keyword>
<dbReference type="Proteomes" id="UP000425411">
    <property type="component" value="Chromosome"/>
</dbReference>
<dbReference type="InterPro" id="IPR023198">
    <property type="entry name" value="PGP-like_dom2"/>
</dbReference>
<sequence>MKIEAVLFDMDGLMVDTESLSTKALISSAKKQDYEMTKEETLQVLGFTEAAIYKFWEDYFEDSHVDGKKLADDHYGYIEEVLFTTGPDKMPNVEELLVYLKENNYKIAVASSSNIDHIENNMEKTRLRKYIDKIASGQEVLNGKPAPDVFLLAAERLGVKPENCLVLEDSKSGIKAGRASGATVFMVPDMFKPDEECIEIANRILKNLGEVINILEEENDKDFNR</sequence>
<dbReference type="InterPro" id="IPR023214">
    <property type="entry name" value="HAD_sf"/>
</dbReference>
<organism evidence="1 2">
    <name type="scientific">Gemella morbillorum</name>
    <dbReference type="NCBI Taxonomy" id="29391"/>
    <lineage>
        <taxon>Bacteria</taxon>
        <taxon>Bacillati</taxon>
        <taxon>Bacillota</taxon>
        <taxon>Bacilli</taxon>
        <taxon>Bacillales</taxon>
        <taxon>Gemellaceae</taxon>
        <taxon>Gemella</taxon>
    </lineage>
</organism>
<dbReference type="PANTHER" id="PTHR18901">
    <property type="entry name" value="2-DEOXYGLUCOSE-6-PHOSPHATE PHOSPHATASE 2"/>
    <property type="match status" value="1"/>
</dbReference>
<dbReference type="SFLD" id="SFLDG01135">
    <property type="entry name" value="C1.5.6:_HAD__Beta-PGM__Phospha"/>
    <property type="match status" value="1"/>
</dbReference>
<dbReference type="EMBL" id="CP046314">
    <property type="protein sequence ID" value="QGS08463.1"/>
    <property type="molecule type" value="Genomic_DNA"/>
</dbReference>
<accession>A0A2X4NDY7</accession>
<reference evidence="1 2" key="1">
    <citation type="submission" date="2019-11" db="EMBL/GenBank/DDBJ databases">
        <title>FDA dAtabase for Regulatory Grade micrObial Sequences (FDA-ARGOS): Supporting development and validation of Infectious Disease Dx tests.</title>
        <authorList>
            <person name="Turner S."/>
            <person name="Byrd R."/>
            <person name="Tallon L."/>
            <person name="Sadzewicz L."/>
            <person name="Vavikolanu K."/>
            <person name="Mehta A."/>
            <person name="Aluvathingal J."/>
            <person name="Nadendla S."/>
            <person name="Myers T."/>
            <person name="Yan Y."/>
            <person name="Sichtig H."/>
        </authorList>
    </citation>
    <scope>NUCLEOTIDE SEQUENCE [LARGE SCALE GENOMIC DNA]</scope>
    <source>
        <strain evidence="1 2">FDAARGOS_741</strain>
    </source>
</reference>
<dbReference type="RefSeq" id="WP_004633489.1">
    <property type="nucleotide sequence ID" value="NZ_CP046314.1"/>
</dbReference>
<dbReference type="InterPro" id="IPR036412">
    <property type="entry name" value="HAD-like_sf"/>
</dbReference>
<name>A0A2X4NDY7_9BACL</name>
<dbReference type="SFLD" id="SFLDG01129">
    <property type="entry name" value="C1.5:_HAD__Beta-PGM__Phosphata"/>
    <property type="match status" value="1"/>
</dbReference>
<dbReference type="NCBIfam" id="TIGR01549">
    <property type="entry name" value="HAD-SF-IA-v1"/>
    <property type="match status" value="1"/>
</dbReference>
<evidence type="ECO:0000313" key="1">
    <source>
        <dbReference type="EMBL" id="QGS08463.1"/>
    </source>
</evidence>
<proteinExistence type="predicted"/>
<dbReference type="SFLD" id="SFLDS00003">
    <property type="entry name" value="Haloacid_Dehalogenase"/>
    <property type="match status" value="1"/>
</dbReference>
<protein>
    <submittedName>
        <fullName evidence="1">HAD-IA family hydrolase</fullName>
    </submittedName>
</protein>
<dbReference type="AlphaFoldDB" id="A0A2X4NDY7"/>
<keyword evidence="2" id="KW-1185">Reference proteome</keyword>
<dbReference type="Gene3D" id="1.10.150.240">
    <property type="entry name" value="Putative phosphatase, domain 2"/>
    <property type="match status" value="1"/>
</dbReference>
<dbReference type="OrthoDB" id="9809962at2"/>
<dbReference type="PANTHER" id="PTHR18901:SF38">
    <property type="entry name" value="PSEUDOURIDINE-5'-PHOSPHATASE"/>
    <property type="match status" value="1"/>
</dbReference>
<dbReference type="PRINTS" id="PR00413">
    <property type="entry name" value="HADHALOGNASE"/>
</dbReference>
<dbReference type="SUPFAM" id="SSF56784">
    <property type="entry name" value="HAD-like"/>
    <property type="match status" value="1"/>
</dbReference>
<dbReference type="InterPro" id="IPR041492">
    <property type="entry name" value="HAD_2"/>
</dbReference>
<dbReference type="NCBIfam" id="TIGR01509">
    <property type="entry name" value="HAD-SF-IA-v3"/>
    <property type="match status" value="1"/>
</dbReference>